<dbReference type="SUPFAM" id="SSF51905">
    <property type="entry name" value="FAD/NAD(P)-binding domain"/>
    <property type="match status" value="1"/>
</dbReference>
<dbReference type="Pfam" id="PF07992">
    <property type="entry name" value="Pyr_redox_2"/>
    <property type="match status" value="1"/>
</dbReference>
<keyword evidence="3" id="KW-0560">Oxidoreductase</keyword>
<dbReference type="InParanoid" id="G4THH7"/>
<evidence type="ECO:0000259" key="4">
    <source>
        <dbReference type="Pfam" id="PF07992"/>
    </source>
</evidence>
<evidence type="ECO:0000256" key="1">
    <source>
        <dbReference type="ARBA" id="ARBA00022630"/>
    </source>
</evidence>
<comment type="caution">
    <text evidence="5">The sequence shown here is derived from an EMBL/GenBank/DDBJ whole genome shotgun (WGS) entry which is preliminary data.</text>
</comment>
<feature type="domain" description="FAD/NAD(P)-binding" evidence="4">
    <location>
        <begin position="8"/>
        <end position="205"/>
    </location>
</feature>
<organism evidence="5 6">
    <name type="scientific">Serendipita indica (strain DSM 11827)</name>
    <name type="common">Root endophyte fungus</name>
    <name type="synonym">Piriformospora indica</name>
    <dbReference type="NCBI Taxonomy" id="1109443"/>
    <lineage>
        <taxon>Eukaryota</taxon>
        <taxon>Fungi</taxon>
        <taxon>Dikarya</taxon>
        <taxon>Basidiomycota</taxon>
        <taxon>Agaricomycotina</taxon>
        <taxon>Agaricomycetes</taxon>
        <taxon>Sebacinales</taxon>
        <taxon>Serendipitaceae</taxon>
        <taxon>Serendipita</taxon>
    </lineage>
</organism>
<protein>
    <recommendedName>
        <fullName evidence="4">FAD/NAD(P)-binding domain-containing protein</fullName>
    </recommendedName>
</protein>
<name>G4THH7_SERID</name>
<sequence length="302" mass="34032">MTEETRPRVVIVGPGWSGITLAKTYLQLDSEAPITLLEAERTLGGVWSADRAYPELQTQTASNLSEQTLSRHAECTTNLVELAQKFNVMDKIRFNISVTHIERHENGVQWKLRVTDTSKGAEEEIICDKLVIATGVHSLHKIPDIPSENFTPLTIHSRFVGQHYHDLHSPDIEVVTVYGGGKSAYDVVQAASNAGKDVHWVIRTSGAGVGAIVGPEFLGQSTVDSLFTPAMDYLNPHPLRASWWDRFLHSGRNRFGYWLHWGITGLFSNIFTNLWRYDENERLRSLKPPFLDRMYVAHSPLE</sequence>
<reference evidence="5 6" key="1">
    <citation type="journal article" date="2011" name="PLoS Pathog.">
        <title>Endophytic Life Strategies Decoded by Genome and Transcriptome Analyses of the Mutualistic Root Symbiont Piriformospora indica.</title>
        <authorList>
            <person name="Zuccaro A."/>
            <person name="Lahrmann U."/>
            <person name="Guldener U."/>
            <person name="Langen G."/>
            <person name="Pfiffi S."/>
            <person name="Biedenkopf D."/>
            <person name="Wong P."/>
            <person name="Samans B."/>
            <person name="Grimm C."/>
            <person name="Basiewicz M."/>
            <person name="Murat C."/>
            <person name="Martin F."/>
            <person name="Kogel K.H."/>
        </authorList>
    </citation>
    <scope>NUCLEOTIDE SEQUENCE [LARGE SCALE GENOMIC DNA]</scope>
    <source>
        <strain evidence="5 6">DSM 11827</strain>
    </source>
</reference>
<dbReference type="GO" id="GO:0016491">
    <property type="term" value="F:oxidoreductase activity"/>
    <property type="evidence" value="ECO:0007669"/>
    <property type="project" value="UniProtKB-KW"/>
</dbReference>
<dbReference type="InterPro" id="IPR050346">
    <property type="entry name" value="FMO-like"/>
</dbReference>
<dbReference type="STRING" id="1109443.G4THH7"/>
<dbReference type="OrthoDB" id="74360at2759"/>
<dbReference type="AlphaFoldDB" id="G4THH7"/>
<dbReference type="Gene3D" id="3.50.50.60">
    <property type="entry name" value="FAD/NAD(P)-binding domain"/>
    <property type="match status" value="1"/>
</dbReference>
<dbReference type="HOGENOM" id="CLU_921712_0_0_1"/>
<dbReference type="PANTHER" id="PTHR23023">
    <property type="entry name" value="DIMETHYLANILINE MONOOXYGENASE"/>
    <property type="match status" value="1"/>
</dbReference>
<dbReference type="InterPro" id="IPR036188">
    <property type="entry name" value="FAD/NAD-bd_sf"/>
</dbReference>
<dbReference type="Proteomes" id="UP000007148">
    <property type="component" value="Unassembled WGS sequence"/>
</dbReference>
<dbReference type="eggNOG" id="KOG1399">
    <property type="taxonomic scope" value="Eukaryota"/>
</dbReference>
<keyword evidence="1" id="KW-0285">Flavoprotein</keyword>
<dbReference type="InterPro" id="IPR023753">
    <property type="entry name" value="FAD/NAD-binding_dom"/>
</dbReference>
<keyword evidence="6" id="KW-1185">Reference proteome</keyword>
<evidence type="ECO:0000313" key="5">
    <source>
        <dbReference type="EMBL" id="CCA70770.1"/>
    </source>
</evidence>
<evidence type="ECO:0000256" key="2">
    <source>
        <dbReference type="ARBA" id="ARBA00022827"/>
    </source>
</evidence>
<proteinExistence type="predicted"/>
<evidence type="ECO:0000256" key="3">
    <source>
        <dbReference type="ARBA" id="ARBA00023002"/>
    </source>
</evidence>
<evidence type="ECO:0000313" key="6">
    <source>
        <dbReference type="Proteomes" id="UP000007148"/>
    </source>
</evidence>
<keyword evidence="2" id="KW-0274">FAD</keyword>
<dbReference type="EMBL" id="CAFZ01000094">
    <property type="protein sequence ID" value="CCA70770.1"/>
    <property type="molecule type" value="Genomic_DNA"/>
</dbReference>
<gene>
    <name evidence="5" type="ORF">PIIN_04705</name>
</gene>
<accession>G4THH7</accession>